<protein>
    <submittedName>
        <fullName evidence="2">PadR family transcriptional regulator</fullName>
    </submittedName>
</protein>
<reference evidence="3" key="3">
    <citation type="submission" date="2021-05" db="EMBL/GenBank/DDBJ databases">
        <title>Protein family content uncovers lineage relationships and bacterial pathway maintenance mechanisms in DPANN archaea.</title>
        <authorList>
            <person name="Castelle C.J."/>
            <person name="Meheust R."/>
            <person name="Jaffe A.L."/>
            <person name="Seitz K."/>
            <person name="Gong X."/>
            <person name="Baker B.J."/>
            <person name="Banfield J.F."/>
        </authorList>
    </citation>
    <scope>NUCLEOTIDE SEQUENCE</scope>
    <source>
        <strain evidence="3">RIFCSPLOWO2_01_FULL_43_13</strain>
    </source>
</reference>
<dbReference type="SUPFAM" id="SSF46785">
    <property type="entry name" value="Winged helix' DNA-binding domain"/>
    <property type="match status" value="1"/>
</dbReference>
<evidence type="ECO:0000313" key="2">
    <source>
        <dbReference type="EMBL" id="HIH33557.1"/>
    </source>
</evidence>
<evidence type="ECO:0000313" key="4">
    <source>
        <dbReference type="Proteomes" id="UP000527315"/>
    </source>
</evidence>
<dbReference type="InterPro" id="IPR036390">
    <property type="entry name" value="WH_DNA-bd_sf"/>
</dbReference>
<dbReference type="Pfam" id="PF03551">
    <property type="entry name" value="PadR"/>
    <property type="match status" value="1"/>
</dbReference>
<dbReference type="Gene3D" id="1.10.10.10">
    <property type="entry name" value="Winged helix-like DNA-binding domain superfamily/Winged helix DNA-binding domain"/>
    <property type="match status" value="1"/>
</dbReference>
<dbReference type="PANTHER" id="PTHR43252">
    <property type="entry name" value="TRANSCRIPTIONAL REGULATOR YQJI"/>
    <property type="match status" value="1"/>
</dbReference>
<dbReference type="InterPro" id="IPR036388">
    <property type="entry name" value="WH-like_DNA-bd_sf"/>
</dbReference>
<dbReference type="InterPro" id="IPR005149">
    <property type="entry name" value="Tscrpt_reg_PadR_N"/>
</dbReference>
<evidence type="ECO:0000313" key="3">
    <source>
        <dbReference type="EMBL" id="MBS3057779.1"/>
    </source>
</evidence>
<reference evidence="2" key="1">
    <citation type="journal article" date="2020" name="bioRxiv">
        <title>A rank-normalized archaeal taxonomy based on genome phylogeny resolves widespread incomplete and uneven classifications.</title>
        <authorList>
            <person name="Rinke C."/>
            <person name="Chuvochina M."/>
            <person name="Mussig A.J."/>
            <person name="Chaumeil P.-A."/>
            <person name="Waite D.W."/>
            <person name="Whitman W.B."/>
            <person name="Parks D.H."/>
            <person name="Hugenholtz P."/>
        </authorList>
    </citation>
    <scope>NUCLEOTIDE SEQUENCE</scope>
    <source>
        <strain evidence="2">UBA10036</strain>
    </source>
</reference>
<dbReference type="Proteomes" id="UP000527315">
    <property type="component" value="Unassembled WGS sequence"/>
</dbReference>
<dbReference type="EMBL" id="JAGVWB010000001">
    <property type="protein sequence ID" value="MBS3057779.1"/>
    <property type="molecule type" value="Genomic_DNA"/>
</dbReference>
<proteinExistence type="predicted"/>
<comment type="caution">
    <text evidence="2">The sequence shown here is derived from an EMBL/GenBank/DDBJ whole genome shotgun (WGS) entry which is preliminary data.</text>
</comment>
<accession>A0A7J4KYZ4</accession>
<feature type="domain" description="Transcription regulator PadR N-terminal" evidence="1">
    <location>
        <begin position="17"/>
        <end position="84"/>
    </location>
</feature>
<evidence type="ECO:0000259" key="1">
    <source>
        <dbReference type="Pfam" id="PF03551"/>
    </source>
</evidence>
<sequence>MPKANTLFLNLLETRALWIIAQKPLHGYAILKELNRNRKRKTTNGTLYPILQKLQRLKLVQLKSKGAREKKTYSITAKGRKTLGEACKELCIAFESIFQDFVCRTCGARVERKR</sequence>
<gene>
    <name evidence="2" type="ORF">HA227_04895</name>
    <name evidence="3" type="ORF">J4478_00045</name>
</gene>
<name>A0A7J4KYZ4_9ARCH</name>
<reference evidence="3" key="2">
    <citation type="submission" date="2021-03" db="EMBL/GenBank/DDBJ databases">
        <authorList>
            <person name="Jaffe A."/>
        </authorList>
    </citation>
    <scope>NUCLEOTIDE SEQUENCE</scope>
    <source>
        <strain evidence="3">RIFCSPLOWO2_01_FULL_43_13</strain>
    </source>
</reference>
<dbReference type="Proteomes" id="UP000680185">
    <property type="component" value="Unassembled WGS sequence"/>
</dbReference>
<organism evidence="2 4">
    <name type="scientific">Candidatus Iainarchaeum sp</name>
    <dbReference type="NCBI Taxonomy" id="3101447"/>
    <lineage>
        <taxon>Archaea</taxon>
        <taxon>Candidatus Iainarchaeota</taxon>
        <taxon>Candidatus Iainarchaeia</taxon>
        <taxon>Candidatus Iainarchaeales</taxon>
        <taxon>Candidatus Iainarchaeaceae</taxon>
        <taxon>Candidatus Iainarchaeum</taxon>
    </lineage>
</organism>
<dbReference type="PANTHER" id="PTHR43252:SF2">
    <property type="entry name" value="TRANSCRIPTION REGULATOR, PADR-LIKE FAMILY"/>
    <property type="match status" value="1"/>
</dbReference>
<dbReference type="AlphaFoldDB" id="A0A7J4KYZ4"/>
<dbReference type="EMBL" id="DUFJ01000107">
    <property type="protein sequence ID" value="HIH33557.1"/>
    <property type="molecule type" value="Genomic_DNA"/>
</dbReference>